<feature type="non-terminal residue" evidence="1">
    <location>
        <position position="1"/>
    </location>
</feature>
<dbReference type="EMBL" id="NCKW01009170">
    <property type="protein sequence ID" value="POM67427.1"/>
    <property type="molecule type" value="Genomic_DNA"/>
</dbReference>
<reference evidence="1 2" key="1">
    <citation type="journal article" date="2017" name="Genome Biol. Evol.">
        <title>Phytophthora megakarya and P. palmivora, closely related causal agents of cacao black pod rot, underwent increases in genome sizes and gene numbers by different mechanisms.</title>
        <authorList>
            <person name="Ali S.S."/>
            <person name="Shao J."/>
            <person name="Lary D.J."/>
            <person name="Kronmiller B."/>
            <person name="Shen D."/>
            <person name="Strem M.D."/>
            <person name="Amoako-Attah I."/>
            <person name="Akrofi A.Y."/>
            <person name="Begoude B.A."/>
            <person name="Ten Hoopen G.M."/>
            <person name="Coulibaly K."/>
            <person name="Kebe B.I."/>
            <person name="Melnick R.L."/>
            <person name="Guiltinan M.J."/>
            <person name="Tyler B.M."/>
            <person name="Meinhardt L.W."/>
            <person name="Bailey B.A."/>
        </authorList>
    </citation>
    <scope>NUCLEOTIDE SEQUENCE [LARGE SCALE GENOMIC DNA]</scope>
    <source>
        <strain evidence="2">sbr112.9</strain>
    </source>
</reference>
<sequence length="240" mass="27081">ADSSAKLMKPSEDEYFVAKYPCRELVGALMYLATSTRPNIAYAVGEVAKFCERYNKSHWVAAKRILKYLKTTQDVGLVFNGGIKGELVGYADANWAGDLDTRRSTTGYVFFLNGSAISWKSKRQPTVATSSTEAEYMALYNAIQEAVWLRQLLKDLGYENKGATTIYQDNQGCIALAKNPAYHTRTKHIDIKFHFLREKVESKTVELEYKPTDEMIADGFTKALARDKHNKFVNGLCMKN</sequence>
<gene>
    <name evidence="1" type="ORF">PHPALM_16578</name>
</gene>
<evidence type="ECO:0000313" key="2">
    <source>
        <dbReference type="Proteomes" id="UP000237271"/>
    </source>
</evidence>
<comment type="caution">
    <text evidence="1">The sequence shown here is derived from an EMBL/GenBank/DDBJ whole genome shotgun (WGS) entry which is preliminary data.</text>
</comment>
<accession>A0A2P4XPH2</accession>
<dbReference type="SUPFAM" id="SSF56672">
    <property type="entry name" value="DNA/RNA polymerases"/>
    <property type="match status" value="1"/>
</dbReference>
<dbReference type="InterPro" id="IPR043502">
    <property type="entry name" value="DNA/RNA_pol_sf"/>
</dbReference>
<dbReference type="CDD" id="cd09272">
    <property type="entry name" value="RNase_HI_RT_Ty1"/>
    <property type="match status" value="1"/>
</dbReference>
<dbReference type="PANTHER" id="PTHR11439">
    <property type="entry name" value="GAG-POL-RELATED RETROTRANSPOSON"/>
    <property type="match status" value="1"/>
</dbReference>
<keyword evidence="2" id="KW-1185">Reference proteome</keyword>
<dbReference type="Proteomes" id="UP000237271">
    <property type="component" value="Unassembled WGS sequence"/>
</dbReference>
<dbReference type="OrthoDB" id="119838at2759"/>
<proteinExistence type="predicted"/>
<dbReference type="PANTHER" id="PTHR11439:SF467">
    <property type="entry name" value="INTEGRASE CATALYTIC DOMAIN-CONTAINING PROTEIN"/>
    <property type="match status" value="1"/>
</dbReference>
<organism evidence="1 2">
    <name type="scientific">Phytophthora palmivora</name>
    <dbReference type="NCBI Taxonomy" id="4796"/>
    <lineage>
        <taxon>Eukaryota</taxon>
        <taxon>Sar</taxon>
        <taxon>Stramenopiles</taxon>
        <taxon>Oomycota</taxon>
        <taxon>Peronosporomycetes</taxon>
        <taxon>Peronosporales</taxon>
        <taxon>Peronosporaceae</taxon>
        <taxon>Phytophthora</taxon>
    </lineage>
</organism>
<evidence type="ECO:0000313" key="1">
    <source>
        <dbReference type="EMBL" id="POM67427.1"/>
    </source>
</evidence>
<name>A0A2P4XPH2_9STRA</name>
<dbReference type="AlphaFoldDB" id="A0A2P4XPH2"/>
<protein>
    <submittedName>
        <fullName evidence="1">RxLR effector candidate protein</fullName>
    </submittedName>
</protein>